<feature type="transmembrane region" description="Helical" evidence="8">
    <location>
        <begin position="137"/>
        <end position="158"/>
    </location>
</feature>
<dbReference type="AlphaFoldDB" id="A0A918XQE1"/>
<reference evidence="9" key="2">
    <citation type="submission" date="2020-09" db="EMBL/GenBank/DDBJ databases">
        <authorList>
            <person name="Sun Q."/>
            <person name="Kim S."/>
        </authorList>
    </citation>
    <scope>NUCLEOTIDE SEQUENCE</scope>
    <source>
        <strain evidence="9">KCTC 42651</strain>
    </source>
</reference>
<keyword evidence="5 8" id="KW-0812">Transmembrane</keyword>
<keyword evidence="4 8" id="KW-1003">Cell membrane</keyword>
<proteinExistence type="inferred from homology"/>
<dbReference type="InterPro" id="IPR052017">
    <property type="entry name" value="TSUP"/>
</dbReference>
<keyword evidence="7 8" id="KW-0472">Membrane</keyword>
<evidence type="ECO:0000256" key="2">
    <source>
        <dbReference type="ARBA" id="ARBA00009142"/>
    </source>
</evidence>
<evidence type="ECO:0000256" key="4">
    <source>
        <dbReference type="ARBA" id="ARBA00022475"/>
    </source>
</evidence>
<reference evidence="9" key="1">
    <citation type="journal article" date="2014" name="Int. J. Syst. Evol. Microbiol.">
        <title>Complete genome sequence of Corynebacterium casei LMG S-19264T (=DSM 44701T), isolated from a smear-ripened cheese.</title>
        <authorList>
            <consortium name="US DOE Joint Genome Institute (JGI-PGF)"/>
            <person name="Walter F."/>
            <person name="Albersmeier A."/>
            <person name="Kalinowski J."/>
            <person name="Ruckert C."/>
        </authorList>
    </citation>
    <scope>NUCLEOTIDE SEQUENCE</scope>
    <source>
        <strain evidence="9">KCTC 42651</strain>
    </source>
</reference>
<evidence type="ECO:0000313" key="9">
    <source>
        <dbReference type="EMBL" id="GHD46844.1"/>
    </source>
</evidence>
<dbReference type="PANTHER" id="PTHR30269:SF32">
    <property type="entry name" value="MEMBRANE TRANSPORTER PROTEIN-RELATED"/>
    <property type="match status" value="1"/>
</dbReference>
<feature type="transmembrane region" description="Helical" evidence="8">
    <location>
        <begin position="195"/>
        <end position="217"/>
    </location>
</feature>
<comment type="subcellular location">
    <subcellularLocation>
        <location evidence="1 8">Cell membrane</location>
        <topology evidence="1 8">Multi-pass membrane protein</topology>
    </subcellularLocation>
</comment>
<evidence type="ECO:0000256" key="8">
    <source>
        <dbReference type="RuleBase" id="RU363041"/>
    </source>
</evidence>
<comment type="caution">
    <text evidence="9">The sequence shown here is derived from an EMBL/GenBank/DDBJ whole genome shotgun (WGS) entry which is preliminary data.</text>
</comment>
<evidence type="ECO:0000256" key="7">
    <source>
        <dbReference type="ARBA" id="ARBA00023136"/>
    </source>
</evidence>
<keyword evidence="10" id="KW-1185">Reference proteome</keyword>
<evidence type="ECO:0000256" key="5">
    <source>
        <dbReference type="ARBA" id="ARBA00022692"/>
    </source>
</evidence>
<keyword evidence="3" id="KW-0813">Transport</keyword>
<name>A0A918XQE1_9PROT</name>
<sequence>MSVATDPAAIAVVLAVLTLAGLVKGVVGLGLPTVTLALLTATLGLDVAVSVMLLPSLVTNLWQAVSGGAFRPLLRRLWAFLAVLAAGTLFASAAPTLVPASLLAAVLGASTAAYGALGLTRPGWVVDPGRERVLSPAMGLATGVLTGMTGSFVIPAVPYLQALGLPRDRLVQAMGMTFLTATLALGAGLGGHGLVPTGLVALSAVAVLPALVGMEVGRRLRGRLSERRFRQALFVALLGLGLWILIRQVT</sequence>
<feature type="transmembrane region" description="Helical" evidence="8">
    <location>
        <begin position="35"/>
        <end position="57"/>
    </location>
</feature>
<dbReference type="GO" id="GO:0005886">
    <property type="term" value="C:plasma membrane"/>
    <property type="evidence" value="ECO:0007669"/>
    <property type="project" value="UniProtKB-SubCell"/>
</dbReference>
<keyword evidence="6 8" id="KW-1133">Transmembrane helix</keyword>
<evidence type="ECO:0000256" key="3">
    <source>
        <dbReference type="ARBA" id="ARBA00022448"/>
    </source>
</evidence>
<dbReference type="Proteomes" id="UP000630353">
    <property type="component" value="Unassembled WGS sequence"/>
</dbReference>
<feature type="transmembrane region" description="Helical" evidence="8">
    <location>
        <begin position="229"/>
        <end position="246"/>
    </location>
</feature>
<protein>
    <recommendedName>
        <fullName evidence="8">Probable membrane transporter protein</fullName>
    </recommendedName>
</protein>
<gene>
    <name evidence="9" type="ORF">GCM10017083_16450</name>
</gene>
<accession>A0A918XQE1</accession>
<dbReference type="EMBL" id="BMZS01000003">
    <property type="protein sequence ID" value="GHD46844.1"/>
    <property type="molecule type" value="Genomic_DNA"/>
</dbReference>
<dbReference type="RefSeq" id="WP_189988456.1">
    <property type="nucleotide sequence ID" value="NZ_BMZS01000003.1"/>
</dbReference>
<feature type="transmembrane region" description="Helical" evidence="8">
    <location>
        <begin position="77"/>
        <end position="98"/>
    </location>
</feature>
<dbReference type="PANTHER" id="PTHR30269">
    <property type="entry name" value="TRANSMEMBRANE PROTEIN YFCA"/>
    <property type="match status" value="1"/>
</dbReference>
<comment type="similarity">
    <text evidence="2 8">Belongs to the 4-toluene sulfonate uptake permease (TSUP) (TC 2.A.102) family.</text>
</comment>
<dbReference type="InterPro" id="IPR002781">
    <property type="entry name" value="TM_pro_TauE-like"/>
</dbReference>
<organism evidence="9 10">
    <name type="scientific">Thalassobaculum fulvum</name>
    <dbReference type="NCBI Taxonomy" id="1633335"/>
    <lineage>
        <taxon>Bacteria</taxon>
        <taxon>Pseudomonadati</taxon>
        <taxon>Pseudomonadota</taxon>
        <taxon>Alphaproteobacteria</taxon>
        <taxon>Rhodospirillales</taxon>
        <taxon>Thalassobaculaceae</taxon>
        <taxon>Thalassobaculum</taxon>
    </lineage>
</organism>
<evidence type="ECO:0000256" key="6">
    <source>
        <dbReference type="ARBA" id="ARBA00022989"/>
    </source>
</evidence>
<dbReference type="Pfam" id="PF01925">
    <property type="entry name" value="TauE"/>
    <property type="match status" value="1"/>
</dbReference>
<evidence type="ECO:0000256" key="1">
    <source>
        <dbReference type="ARBA" id="ARBA00004651"/>
    </source>
</evidence>
<evidence type="ECO:0000313" key="10">
    <source>
        <dbReference type="Proteomes" id="UP000630353"/>
    </source>
</evidence>